<evidence type="ECO:0000256" key="5">
    <source>
        <dbReference type="SAM" id="MobiDB-lite"/>
    </source>
</evidence>
<dbReference type="EMBL" id="CADCUW010000469">
    <property type="protein sequence ID" value="CAA9440714.1"/>
    <property type="molecule type" value="Genomic_DNA"/>
</dbReference>
<evidence type="ECO:0000256" key="3">
    <source>
        <dbReference type="ARBA" id="ARBA00022989"/>
    </source>
</evidence>
<gene>
    <name evidence="7" type="ORF">AVDCRST_MAG01-01-3619</name>
</gene>
<organism evidence="7">
    <name type="scientific">uncultured Rubrobacteraceae bacterium</name>
    <dbReference type="NCBI Taxonomy" id="349277"/>
    <lineage>
        <taxon>Bacteria</taxon>
        <taxon>Bacillati</taxon>
        <taxon>Actinomycetota</taxon>
        <taxon>Rubrobacteria</taxon>
        <taxon>Rubrobacterales</taxon>
        <taxon>Rubrobacteraceae</taxon>
        <taxon>environmental samples</taxon>
    </lineage>
</organism>
<name>A0A6J4QLM6_9ACTN</name>
<dbReference type="Pfam" id="PF07681">
    <property type="entry name" value="DoxX"/>
    <property type="match status" value="1"/>
</dbReference>
<dbReference type="AlphaFoldDB" id="A0A6J4QLM6"/>
<dbReference type="InterPro" id="IPR032808">
    <property type="entry name" value="DoxX"/>
</dbReference>
<evidence type="ECO:0008006" key="8">
    <source>
        <dbReference type="Google" id="ProtNLM"/>
    </source>
</evidence>
<sequence>MRALPGPLEAVDIRVTQWMARYGVITLRVALGVVFFWFGVLKFFPDLSPAQTLAAKTIDVLTFGLVPGGVSLVLLATLECAIGLGLISGKFMRPTLLLLAFQMVGAASPLVLFPGEVFTAFPYAPTLEGQYIIKNIVLVSAGLVIGATVRGGGLTAHPQGVEAARQTEHREKDETAKTLATSSRRP</sequence>
<proteinExistence type="predicted"/>
<reference evidence="7" key="1">
    <citation type="submission" date="2020-02" db="EMBL/GenBank/DDBJ databases">
        <authorList>
            <person name="Meier V. D."/>
        </authorList>
    </citation>
    <scope>NUCLEOTIDE SEQUENCE</scope>
    <source>
        <strain evidence="7">AVDCRST_MAG01</strain>
    </source>
</reference>
<evidence type="ECO:0000313" key="7">
    <source>
        <dbReference type="EMBL" id="CAA9440714.1"/>
    </source>
</evidence>
<evidence type="ECO:0000256" key="6">
    <source>
        <dbReference type="SAM" id="Phobius"/>
    </source>
</evidence>
<comment type="subcellular location">
    <subcellularLocation>
        <location evidence="1">Membrane</location>
        <topology evidence="1">Multi-pass membrane protein</topology>
    </subcellularLocation>
</comment>
<keyword evidence="4 6" id="KW-0472">Membrane</keyword>
<feature type="transmembrane region" description="Helical" evidence="6">
    <location>
        <begin position="94"/>
        <end position="112"/>
    </location>
</feature>
<feature type="transmembrane region" description="Helical" evidence="6">
    <location>
        <begin position="60"/>
        <end position="87"/>
    </location>
</feature>
<evidence type="ECO:0000256" key="1">
    <source>
        <dbReference type="ARBA" id="ARBA00004141"/>
    </source>
</evidence>
<feature type="compositionally biased region" description="Basic and acidic residues" evidence="5">
    <location>
        <begin position="165"/>
        <end position="176"/>
    </location>
</feature>
<keyword evidence="2 6" id="KW-0812">Transmembrane</keyword>
<protein>
    <recommendedName>
        <fullName evidence="8">DoxX family protein</fullName>
    </recommendedName>
</protein>
<feature type="region of interest" description="Disordered" evidence="5">
    <location>
        <begin position="163"/>
        <end position="186"/>
    </location>
</feature>
<evidence type="ECO:0000256" key="4">
    <source>
        <dbReference type="ARBA" id="ARBA00023136"/>
    </source>
</evidence>
<feature type="transmembrane region" description="Helical" evidence="6">
    <location>
        <begin position="132"/>
        <end position="149"/>
    </location>
</feature>
<keyword evidence="3 6" id="KW-1133">Transmembrane helix</keyword>
<evidence type="ECO:0000256" key="2">
    <source>
        <dbReference type="ARBA" id="ARBA00022692"/>
    </source>
</evidence>
<feature type="transmembrane region" description="Helical" evidence="6">
    <location>
        <begin position="20"/>
        <end position="40"/>
    </location>
</feature>
<accession>A0A6J4QLM6</accession>
<dbReference type="GO" id="GO:0016020">
    <property type="term" value="C:membrane"/>
    <property type="evidence" value="ECO:0007669"/>
    <property type="project" value="UniProtKB-SubCell"/>
</dbReference>